<organism evidence="2 3">
    <name type="scientific">Ancylostoma ceylanicum</name>
    <dbReference type="NCBI Taxonomy" id="53326"/>
    <lineage>
        <taxon>Eukaryota</taxon>
        <taxon>Metazoa</taxon>
        <taxon>Ecdysozoa</taxon>
        <taxon>Nematoda</taxon>
        <taxon>Chromadorea</taxon>
        <taxon>Rhabditida</taxon>
        <taxon>Rhabditina</taxon>
        <taxon>Rhabditomorpha</taxon>
        <taxon>Strongyloidea</taxon>
        <taxon>Ancylostomatidae</taxon>
        <taxon>Ancylostomatinae</taxon>
        <taxon>Ancylostoma</taxon>
    </lineage>
</organism>
<keyword evidence="3" id="KW-1185">Reference proteome</keyword>
<dbReference type="OrthoDB" id="5831139at2759"/>
<dbReference type="InterPro" id="IPR036691">
    <property type="entry name" value="Endo/exonu/phosph_ase_sf"/>
</dbReference>
<reference evidence="3" key="1">
    <citation type="journal article" date="2015" name="Nat. Genet.">
        <title>The genome and transcriptome of the zoonotic hookworm Ancylostoma ceylanicum identify infection-specific gene families.</title>
        <authorList>
            <person name="Schwarz E.M."/>
            <person name="Hu Y."/>
            <person name="Antoshechkin I."/>
            <person name="Miller M.M."/>
            <person name="Sternberg P.W."/>
            <person name="Aroian R.V."/>
        </authorList>
    </citation>
    <scope>NUCLEOTIDE SEQUENCE</scope>
    <source>
        <strain evidence="3">HY135</strain>
    </source>
</reference>
<dbReference type="Gene3D" id="3.60.10.10">
    <property type="entry name" value="Endonuclease/exonuclease/phosphatase"/>
    <property type="match status" value="1"/>
</dbReference>
<accession>A0A016USC2</accession>
<evidence type="ECO:0000256" key="1">
    <source>
        <dbReference type="SAM" id="MobiDB-lite"/>
    </source>
</evidence>
<feature type="region of interest" description="Disordered" evidence="1">
    <location>
        <begin position="118"/>
        <end position="137"/>
    </location>
</feature>
<evidence type="ECO:0000313" key="2">
    <source>
        <dbReference type="EMBL" id="EYC17836.1"/>
    </source>
</evidence>
<dbReference type="Proteomes" id="UP000024635">
    <property type="component" value="Unassembled WGS sequence"/>
</dbReference>
<dbReference type="AlphaFoldDB" id="A0A016USC2"/>
<dbReference type="PANTHER" id="PTHR23227:SF67">
    <property type="entry name" value="CRANIOFACIAL DEVELOPMENT PROTEIN 2-LIKE"/>
    <property type="match status" value="1"/>
</dbReference>
<dbReference type="InterPro" id="IPR027124">
    <property type="entry name" value="Swc5/CFDP1/2"/>
</dbReference>
<proteinExistence type="predicted"/>
<dbReference type="PANTHER" id="PTHR23227">
    <property type="entry name" value="BUCENTAUR RELATED"/>
    <property type="match status" value="1"/>
</dbReference>
<evidence type="ECO:0000313" key="3">
    <source>
        <dbReference type="Proteomes" id="UP000024635"/>
    </source>
</evidence>
<gene>
    <name evidence="2" type="primary">Acey_s0029.g1899</name>
    <name evidence="2" type="ORF">Y032_0029g1899</name>
</gene>
<comment type="caution">
    <text evidence="2">The sequence shown here is derived from an EMBL/GenBank/DDBJ whole genome shotgun (WGS) entry which is preliminary data.</text>
</comment>
<feature type="compositionally biased region" description="Polar residues" evidence="1">
    <location>
        <begin position="118"/>
        <end position="127"/>
    </location>
</feature>
<sequence length="137" mass="15419">MTTTIPMEDTIVVAGDLSGHVGATKDGYRCHRGFGYRTRNDDSEHIPEYADSYDLVIMNTKFRKRPSYLVSFYSDNAHAQINFVFVRHRDQKLVTDAKDVPYETCPHSIVRLSAPWKSSQKGCTTNDVDLPESSGGD</sequence>
<dbReference type="EMBL" id="JARK01001365">
    <property type="protein sequence ID" value="EYC17836.1"/>
    <property type="molecule type" value="Genomic_DNA"/>
</dbReference>
<dbReference type="STRING" id="53326.A0A016USC2"/>
<name>A0A016USC2_9BILA</name>
<evidence type="ECO:0008006" key="4">
    <source>
        <dbReference type="Google" id="ProtNLM"/>
    </source>
</evidence>
<protein>
    <recommendedName>
        <fullName evidence="4">Endonuclease/exonuclease/phosphatase domain-containing protein</fullName>
    </recommendedName>
</protein>